<feature type="transmembrane region" description="Helical" evidence="2">
    <location>
        <begin position="204"/>
        <end position="224"/>
    </location>
</feature>
<dbReference type="Pfam" id="PF06240">
    <property type="entry name" value="COXG"/>
    <property type="match status" value="1"/>
</dbReference>
<keyword evidence="2" id="KW-0472">Membrane</keyword>
<keyword evidence="4" id="KW-1185">Reference proteome</keyword>
<dbReference type="CDD" id="cd07823">
    <property type="entry name" value="SRPBCC_5"/>
    <property type="match status" value="1"/>
</dbReference>
<keyword evidence="2" id="KW-0812">Transmembrane</keyword>
<gene>
    <name evidence="3" type="ORF">VSH64_21855</name>
</gene>
<dbReference type="Proteomes" id="UP001330812">
    <property type="component" value="Chromosome"/>
</dbReference>
<proteinExistence type="predicted"/>
<evidence type="ECO:0000256" key="1">
    <source>
        <dbReference type="SAM" id="MobiDB-lite"/>
    </source>
</evidence>
<organism evidence="3 4">
    <name type="scientific">Amycolatopsis rhabdoformis</name>
    <dbReference type="NCBI Taxonomy" id="1448059"/>
    <lineage>
        <taxon>Bacteria</taxon>
        <taxon>Bacillati</taxon>
        <taxon>Actinomycetota</taxon>
        <taxon>Actinomycetes</taxon>
        <taxon>Pseudonocardiales</taxon>
        <taxon>Pseudonocardiaceae</taxon>
        <taxon>Amycolatopsis</taxon>
    </lineage>
</organism>
<dbReference type="InterPro" id="IPR023393">
    <property type="entry name" value="START-like_dom_sf"/>
</dbReference>
<keyword evidence="2" id="KW-1133">Transmembrane helix</keyword>
<evidence type="ECO:0000313" key="3">
    <source>
        <dbReference type="EMBL" id="WSE34691.1"/>
    </source>
</evidence>
<dbReference type="PANTHER" id="PTHR38588:SF1">
    <property type="entry name" value="BLL0334 PROTEIN"/>
    <property type="match status" value="1"/>
</dbReference>
<dbReference type="Gene3D" id="3.30.530.20">
    <property type="match status" value="1"/>
</dbReference>
<reference evidence="3 4" key="1">
    <citation type="journal article" date="2015" name="Int. J. Syst. Evol. Microbiol.">
        <title>Amycolatopsis rhabdoformis sp. nov., an actinomycete isolated from a tropical forest soil.</title>
        <authorList>
            <person name="Souza W.R."/>
            <person name="Silva R.E."/>
            <person name="Goodfellow M."/>
            <person name="Busarakam K."/>
            <person name="Figueiro F.S."/>
            <person name="Ferreira D."/>
            <person name="Rodrigues-Filho E."/>
            <person name="Moraes L.A.B."/>
            <person name="Zucchi T.D."/>
        </authorList>
    </citation>
    <scope>NUCLEOTIDE SEQUENCE [LARGE SCALE GENOMIC DNA]</scope>
    <source>
        <strain evidence="3 4">NCIMB 14900</strain>
    </source>
</reference>
<dbReference type="RefSeq" id="WP_326837499.1">
    <property type="nucleotide sequence ID" value="NZ_CP142149.1"/>
</dbReference>
<dbReference type="InterPro" id="IPR010419">
    <property type="entry name" value="CO_DH_gsu"/>
</dbReference>
<sequence>MEFSNEFVVPTDTDTAWTVLTDVPRIAPCLPGATVEPVGDNAYTGSVSIKVGPIKVSYGGTATFSELDPLARRMVLDAQGKEKTGKGSAAAVVTVTLHEESADKTRVEVHTELQITGKLAQFGRSAMADVGARLIGQFAGNLETMLVSGRPAPATAAAAAHSAPSAGSTNPSPRPVAPASAPATQAGGADLDALALVAPLLKRAIPTAAAFFLGVLITWLLTTARGTTRRSARPERAA</sequence>
<feature type="region of interest" description="Disordered" evidence="1">
    <location>
        <begin position="157"/>
        <end position="184"/>
    </location>
</feature>
<feature type="compositionally biased region" description="Low complexity" evidence="1">
    <location>
        <begin position="157"/>
        <end position="168"/>
    </location>
</feature>
<accession>A0ABZ1ILE2</accession>
<protein>
    <submittedName>
        <fullName evidence="3">SRPBCC family protein</fullName>
    </submittedName>
</protein>
<evidence type="ECO:0000256" key="2">
    <source>
        <dbReference type="SAM" id="Phobius"/>
    </source>
</evidence>
<dbReference type="PANTHER" id="PTHR38588">
    <property type="entry name" value="BLL0334 PROTEIN"/>
    <property type="match status" value="1"/>
</dbReference>
<dbReference type="SUPFAM" id="SSF55961">
    <property type="entry name" value="Bet v1-like"/>
    <property type="match status" value="1"/>
</dbReference>
<dbReference type="EMBL" id="CP142149">
    <property type="protein sequence ID" value="WSE34691.1"/>
    <property type="molecule type" value="Genomic_DNA"/>
</dbReference>
<evidence type="ECO:0000313" key="4">
    <source>
        <dbReference type="Proteomes" id="UP001330812"/>
    </source>
</evidence>
<name>A0ABZ1ILE2_9PSEU</name>